<evidence type="ECO:0000256" key="1">
    <source>
        <dbReference type="SAM" id="MobiDB-lite"/>
    </source>
</evidence>
<sequence>MINNFVSPQTNDPIKKLQNLLNNCLHSIIDVFSNLSYAGDFKELEIVPEHLSEYSHFINLIEERKKKTEGKENGELGEQGETNNPVDQIQNVEKKYFIKPNFDKSTEEEILDRVERMNLILSMIDQSIDELPDSEINEDQVCKEMKRLQKIKDDSKEELKRLYKEYDYIYNYATENLRNFIRILLFGDENFSFCNDFLAEHENDVVEVCSCLKENELKQEAKNNIQELSKNIVIHYGINPVQLKSKFAPNTFDVLYYILPGLSFHGYPDFIDPQTEMFKLRLNLFTFSFLKSSKNIIKPDGYVYLLFPEESQKLEGNSAETTATTANNENENTNDNNENQVGEGKDTDTEKRKSNLPFLPIEPHKLAKFCNISREYSKDYYLNLSNHEKWLPVLFNMPIVNELPDWVKTCKYYCFKMTENTNNKNNTPNGSPPENKENQTKEENNAEGEENKENENKNDLKREDEKRQDDNDEPNENNGTAENTNKNDDNNNEDGKEKGNKSKENATEQAKDKEDPDEYNVLKIPPQVFDYPIEKLGHVNECFLFKLYSVNSKSVLISRLTLKYDPRISGWKGDNKIKKDMMNASMGMNMNNMNMMKNMNNLMNMNKFKGGKFKNKQNKNDFQQQYKNNMMQNNMVYGLNKKGNVNLPPPPPTNLNMQANNVNMPNQNMNYKQAKFPFVNNFKVIPNNLSQNVQNTMANMPINVNPNLSNNMMNPYINGAYNTNFRSNIYQQNMPISSPMGAYNKKMYQGHNMNIKRKNDSFNCDSMEKSYDNFNMKENYKSDDDNNNMNAYNDDYEHDKFDNSGNSKNIHIKNAEDPDYYFKGEDKINMGPTNYGGVVLLTKSRLNLP</sequence>
<accession>W7AR41</accession>
<evidence type="ECO:0000313" key="2">
    <source>
        <dbReference type="EMBL" id="EUD74315.1"/>
    </source>
</evidence>
<dbReference type="eggNOG" id="ENOG502S4DH">
    <property type="taxonomic scope" value="Eukaryota"/>
</dbReference>
<feature type="compositionally biased region" description="Low complexity" evidence="1">
    <location>
        <begin position="419"/>
        <end position="429"/>
    </location>
</feature>
<dbReference type="EMBL" id="KI965394">
    <property type="protein sequence ID" value="EUD74315.1"/>
    <property type="molecule type" value="Genomic_DNA"/>
</dbReference>
<name>W7AR41_PLAVN</name>
<feature type="compositionally biased region" description="Basic and acidic residues" evidence="1">
    <location>
        <begin position="485"/>
        <end position="514"/>
    </location>
</feature>
<reference evidence="2 3" key="1">
    <citation type="submission" date="2013-02" db="EMBL/GenBank/DDBJ databases">
        <title>The Genome Sequence of Plasmodium vinckei petteri CR.</title>
        <authorList>
            <consortium name="The Broad Institute Genome Sequencing Platform"/>
            <consortium name="The Broad Institute Genome Sequencing Center for Infectious Disease"/>
            <person name="Neafsey D."/>
            <person name="Cheeseman I."/>
            <person name="Volkman S."/>
            <person name="Adams J."/>
            <person name="Walker B."/>
            <person name="Young S.K."/>
            <person name="Zeng Q."/>
            <person name="Gargeya S."/>
            <person name="Fitzgerald M."/>
            <person name="Haas B."/>
            <person name="Abouelleil A."/>
            <person name="Alvarado L."/>
            <person name="Arachchi H.M."/>
            <person name="Berlin A.M."/>
            <person name="Chapman S.B."/>
            <person name="Dewar J."/>
            <person name="Goldberg J."/>
            <person name="Griggs A."/>
            <person name="Gujja S."/>
            <person name="Hansen M."/>
            <person name="Howarth C."/>
            <person name="Imamovic A."/>
            <person name="Larimer J."/>
            <person name="McCowan C."/>
            <person name="Murphy C."/>
            <person name="Neiman D."/>
            <person name="Pearson M."/>
            <person name="Priest M."/>
            <person name="Roberts A."/>
            <person name="Saif S."/>
            <person name="Shea T."/>
            <person name="Sisk P."/>
            <person name="Sykes S."/>
            <person name="Wortman J."/>
            <person name="Nusbaum C."/>
            <person name="Birren B."/>
        </authorList>
    </citation>
    <scope>NUCLEOTIDE SEQUENCE [LARGE SCALE GENOMIC DNA]</scope>
    <source>
        <strain evidence="2 3">CR</strain>
    </source>
</reference>
<feature type="region of interest" description="Disordered" evidence="1">
    <location>
        <begin position="316"/>
        <end position="356"/>
    </location>
</feature>
<dbReference type="Proteomes" id="UP000030659">
    <property type="component" value="Unassembled WGS sequence"/>
</dbReference>
<protein>
    <submittedName>
        <fullName evidence="2">Uncharacterized protein</fullName>
    </submittedName>
</protein>
<feature type="compositionally biased region" description="Basic and acidic residues" evidence="1">
    <location>
        <begin position="434"/>
        <end position="469"/>
    </location>
</feature>
<organism evidence="2 3">
    <name type="scientific">Plasmodium vinckei petteri</name>
    <dbReference type="NCBI Taxonomy" id="138298"/>
    <lineage>
        <taxon>Eukaryota</taxon>
        <taxon>Sar</taxon>
        <taxon>Alveolata</taxon>
        <taxon>Apicomplexa</taxon>
        <taxon>Aconoidasida</taxon>
        <taxon>Haemosporida</taxon>
        <taxon>Plasmodiidae</taxon>
        <taxon>Plasmodium</taxon>
        <taxon>Plasmodium (Vinckeia)</taxon>
    </lineage>
</organism>
<proteinExistence type="predicted"/>
<evidence type="ECO:0000313" key="3">
    <source>
        <dbReference type="Proteomes" id="UP000030659"/>
    </source>
</evidence>
<feature type="compositionally biased region" description="Basic and acidic residues" evidence="1">
    <location>
        <begin position="343"/>
        <end position="353"/>
    </location>
</feature>
<feature type="region of interest" description="Disordered" evidence="1">
    <location>
        <begin position="419"/>
        <end position="519"/>
    </location>
</feature>
<gene>
    <name evidence="2" type="ORF">YYG_00265</name>
</gene>
<dbReference type="AlphaFoldDB" id="W7AR41"/>
<feature type="compositionally biased region" description="Low complexity" evidence="1">
    <location>
        <begin position="316"/>
        <end position="339"/>
    </location>
</feature>